<dbReference type="EMBL" id="BMUT01000024">
    <property type="protein sequence ID" value="GGY11006.1"/>
    <property type="molecule type" value="Genomic_DNA"/>
</dbReference>
<evidence type="ECO:0000313" key="2">
    <source>
        <dbReference type="EMBL" id="GGY11006.1"/>
    </source>
</evidence>
<accession>A0ABQ2ZEQ9</accession>
<evidence type="ECO:0000313" key="3">
    <source>
        <dbReference type="Proteomes" id="UP000659223"/>
    </source>
</evidence>
<evidence type="ECO:0000256" key="1">
    <source>
        <dbReference type="SAM" id="MobiDB-lite"/>
    </source>
</evidence>
<feature type="region of interest" description="Disordered" evidence="1">
    <location>
        <begin position="130"/>
        <end position="229"/>
    </location>
</feature>
<feature type="compositionally biased region" description="Acidic residues" evidence="1">
    <location>
        <begin position="189"/>
        <end position="199"/>
    </location>
</feature>
<feature type="compositionally biased region" description="Acidic residues" evidence="1">
    <location>
        <begin position="212"/>
        <end position="222"/>
    </location>
</feature>
<organism evidence="2 3">
    <name type="scientific">Streptomyces hiroshimensis</name>
    <dbReference type="NCBI Taxonomy" id="66424"/>
    <lineage>
        <taxon>Bacteria</taxon>
        <taxon>Bacillati</taxon>
        <taxon>Actinomycetota</taxon>
        <taxon>Actinomycetes</taxon>
        <taxon>Kitasatosporales</taxon>
        <taxon>Streptomycetaceae</taxon>
        <taxon>Streptomyces</taxon>
    </lineage>
</organism>
<protein>
    <submittedName>
        <fullName evidence="2">Uncharacterized protein</fullName>
    </submittedName>
</protein>
<dbReference type="Proteomes" id="UP000659223">
    <property type="component" value="Unassembled WGS sequence"/>
</dbReference>
<reference evidence="3" key="1">
    <citation type="journal article" date="2019" name="Int. J. Syst. Evol. Microbiol.">
        <title>The Global Catalogue of Microorganisms (GCM) 10K type strain sequencing project: providing services to taxonomists for standard genome sequencing and annotation.</title>
        <authorList>
            <consortium name="The Broad Institute Genomics Platform"/>
            <consortium name="The Broad Institute Genome Sequencing Center for Infectious Disease"/>
            <person name="Wu L."/>
            <person name="Ma J."/>
        </authorList>
    </citation>
    <scope>NUCLEOTIDE SEQUENCE [LARGE SCALE GENOMIC DNA]</scope>
    <source>
        <strain evidence="3">JCM 4586</strain>
    </source>
</reference>
<proteinExistence type="predicted"/>
<gene>
    <name evidence="2" type="ORF">GCM10010324_67320</name>
</gene>
<sequence>MPGAGPLDKLVEQTATAKTTASSLQGKARMGYPVDSQDIRRISVDAHSTFAQGDKPLQPWGTFRIYHKVEHTGGEPEVYWGDFKVDCLTTGGPTATVTGTLERTSPGHPWQTKLEPHVRMGAPRLAVLRDTSPRAPGRLGTLLPSASLAAGHSPTGPSAHAQPTAGDRLSRRLPIVTAPADRVPHCAEDPEDRADDQQDDAYGPQDRYSGQEPDDEENDSEDDHGVLRCDGYPLLSTIFPGRFPRQSLRLRLPLLRSA</sequence>
<keyword evidence="3" id="KW-1185">Reference proteome</keyword>
<name>A0ABQ2ZEQ9_9ACTN</name>
<comment type="caution">
    <text evidence="2">The sequence shown here is derived from an EMBL/GenBank/DDBJ whole genome shotgun (WGS) entry which is preliminary data.</text>
</comment>